<dbReference type="GO" id="GO:0032259">
    <property type="term" value="P:methylation"/>
    <property type="evidence" value="ECO:0007669"/>
    <property type="project" value="UniProtKB-KW"/>
</dbReference>
<dbReference type="InterPro" id="IPR029063">
    <property type="entry name" value="SAM-dependent_MTases_sf"/>
</dbReference>
<protein>
    <submittedName>
        <fullName evidence="5">Methyltransferase</fullName>
    </submittedName>
</protein>
<dbReference type="PIRSF" id="PIRSF005739">
    <property type="entry name" value="O-mtase"/>
    <property type="match status" value="1"/>
</dbReference>
<keyword evidence="2" id="KW-0808">Transferase</keyword>
<accession>A0ABU3K423</accession>
<dbReference type="PANTHER" id="PTHR43712:SF2">
    <property type="entry name" value="O-METHYLTRANSFERASE CICE"/>
    <property type="match status" value="1"/>
</dbReference>
<dbReference type="RefSeq" id="WP_313831502.1">
    <property type="nucleotide sequence ID" value="NZ_JAQOUE010000001.1"/>
</dbReference>
<dbReference type="PANTHER" id="PTHR43712">
    <property type="entry name" value="PUTATIVE (AFU_ORTHOLOGUE AFUA_4G14580)-RELATED"/>
    <property type="match status" value="1"/>
</dbReference>
<evidence type="ECO:0000256" key="2">
    <source>
        <dbReference type="ARBA" id="ARBA00022679"/>
    </source>
</evidence>
<dbReference type="PROSITE" id="PS51683">
    <property type="entry name" value="SAM_OMT_II"/>
    <property type="match status" value="1"/>
</dbReference>
<dbReference type="Pfam" id="PF00891">
    <property type="entry name" value="Methyltransf_2"/>
    <property type="match status" value="1"/>
</dbReference>
<evidence type="ECO:0000313" key="6">
    <source>
        <dbReference type="Proteomes" id="UP001250932"/>
    </source>
</evidence>
<evidence type="ECO:0000313" key="5">
    <source>
        <dbReference type="EMBL" id="MDT7041144.1"/>
    </source>
</evidence>
<feature type="domain" description="O-methyltransferase C-terminal" evidence="4">
    <location>
        <begin position="126"/>
        <end position="313"/>
    </location>
</feature>
<dbReference type="SUPFAM" id="SSF53335">
    <property type="entry name" value="S-adenosyl-L-methionine-dependent methyltransferases"/>
    <property type="match status" value="1"/>
</dbReference>
<name>A0ABU3K423_9BACT</name>
<gene>
    <name evidence="5" type="ORF">PPG34_02200</name>
</gene>
<dbReference type="Gene3D" id="3.40.50.150">
    <property type="entry name" value="Vaccinia Virus protein VP39"/>
    <property type="match status" value="1"/>
</dbReference>
<keyword evidence="3" id="KW-0949">S-adenosyl-L-methionine</keyword>
<comment type="caution">
    <text evidence="5">The sequence shown here is derived from an EMBL/GenBank/DDBJ whole genome shotgun (WGS) entry which is preliminary data.</text>
</comment>
<dbReference type="SUPFAM" id="SSF46785">
    <property type="entry name" value="Winged helix' DNA-binding domain"/>
    <property type="match status" value="1"/>
</dbReference>
<evidence type="ECO:0000259" key="4">
    <source>
        <dbReference type="Pfam" id="PF00891"/>
    </source>
</evidence>
<sequence>MPSPSSIRTMDEFRDAVYAFRLPRILATALDLDIFTTMGSRWWAPKALAKTLRANERGIEIVLRNLETTGLLTKRGQTFGVGTLGRTVLNKHSPQYQGAYLELLHHQWENWANLTDSVRVGKPLENEGPDDPENRRSFTWAMHQRSLKSAKQVAAQLNLKTVSSLLDVGGGPGTYALEFLAKNPKLEAGIWDREPALEVAKTIAKPLRHGKRLSFYPGDLFKSSVPGKFDVMWMSNVLHIFSPKENKALFRKLKRALNPGGRILIQDTFLMDKPGFDTLETNLFAVTMLLYTPTGNTYSANEVQRWLKACGFKKTRYFQLKKGTGDWDGVILEAKIS</sequence>
<proteinExistence type="predicted"/>
<dbReference type="EMBL" id="JAQOUE010000001">
    <property type="protein sequence ID" value="MDT7041144.1"/>
    <property type="molecule type" value="Genomic_DNA"/>
</dbReference>
<dbReference type="CDD" id="cd02440">
    <property type="entry name" value="AdoMet_MTases"/>
    <property type="match status" value="1"/>
</dbReference>
<evidence type="ECO:0000256" key="3">
    <source>
        <dbReference type="ARBA" id="ARBA00022691"/>
    </source>
</evidence>
<evidence type="ECO:0000256" key="1">
    <source>
        <dbReference type="ARBA" id="ARBA00022603"/>
    </source>
</evidence>
<keyword evidence="6" id="KW-1185">Reference proteome</keyword>
<reference evidence="5 6" key="1">
    <citation type="journal article" date="2023" name="ISME J.">
        <title>Cultivation and genomic characterization of novel and ubiquitous marine nitrite-oxidizing bacteria from the Nitrospirales.</title>
        <authorList>
            <person name="Mueller A.J."/>
            <person name="Daebeler A."/>
            <person name="Herbold C.W."/>
            <person name="Kirkegaard R.H."/>
            <person name="Daims H."/>
        </authorList>
    </citation>
    <scope>NUCLEOTIDE SEQUENCE [LARGE SCALE GENOMIC DNA]</scope>
    <source>
        <strain evidence="5 6">EB</strain>
    </source>
</reference>
<dbReference type="GO" id="GO:0008168">
    <property type="term" value="F:methyltransferase activity"/>
    <property type="evidence" value="ECO:0007669"/>
    <property type="project" value="UniProtKB-KW"/>
</dbReference>
<dbReference type="InterPro" id="IPR036388">
    <property type="entry name" value="WH-like_DNA-bd_sf"/>
</dbReference>
<dbReference type="InterPro" id="IPR036390">
    <property type="entry name" value="WH_DNA-bd_sf"/>
</dbReference>
<dbReference type="Proteomes" id="UP001250932">
    <property type="component" value="Unassembled WGS sequence"/>
</dbReference>
<dbReference type="Gene3D" id="1.10.10.10">
    <property type="entry name" value="Winged helix-like DNA-binding domain superfamily/Winged helix DNA-binding domain"/>
    <property type="match status" value="1"/>
</dbReference>
<dbReference type="InterPro" id="IPR001077">
    <property type="entry name" value="COMT_C"/>
</dbReference>
<organism evidence="5 6">
    <name type="scientific">Candidatus Nitronereus thalassa</name>
    <dbReference type="NCBI Taxonomy" id="3020898"/>
    <lineage>
        <taxon>Bacteria</taxon>
        <taxon>Pseudomonadati</taxon>
        <taxon>Nitrospirota</taxon>
        <taxon>Nitrospiria</taxon>
        <taxon>Nitrospirales</taxon>
        <taxon>Nitrospiraceae</taxon>
        <taxon>Candidatus Nitronereus</taxon>
    </lineage>
</organism>
<dbReference type="InterPro" id="IPR016461">
    <property type="entry name" value="COMT-like"/>
</dbReference>
<keyword evidence="1 5" id="KW-0489">Methyltransferase</keyword>